<feature type="domain" description="Fungal-type protein kinase" evidence="1">
    <location>
        <begin position="25"/>
        <end position="185"/>
    </location>
</feature>
<gene>
    <name evidence="2" type="ORF">BLGHR1_17175</name>
</gene>
<dbReference type="PANTHER" id="PTHR38248:SF2">
    <property type="entry name" value="FUNK1 11"/>
    <property type="match status" value="1"/>
</dbReference>
<proteinExistence type="predicted"/>
<dbReference type="EMBL" id="UNSH01000095">
    <property type="protein sequence ID" value="SZF06371.1"/>
    <property type="molecule type" value="Genomic_DNA"/>
</dbReference>
<dbReference type="VEuPathDB" id="FungiDB:BLGHR1_17175"/>
<dbReference type="InterPro" id="IPR040976">
    <property type="entry name" value="Pkinase_fungal"/>
</dbReference>
<sequence length="187" mass="21663">MKITVSTVADAQADFIIRCTELFVEKPQWRDVKVVAKSMKKTDANSRKAKFRQLSRYVQEIFCAQLLRRFVHCFLKTNFEHWVFGRTCAYSSGLKSVVSEKELFVLAMRSYLLKSDEKLGLDMSINQVDENFSVTIIGSNGVPTMQFKFEPKPIVRLQRLIIRVTTCFETIDKLSVIKYAWTSVKEN</sequence>
<dbReference type="PANTHER" id="PTHR38248">
    <property type="entry name" value="FUNK1 6"/>
    <property type="match status" value="1"/>
</dbReference>
<evidence type="ECO:0000313" key="2">
    <source>
        <dbReference type="EMBL" id="SZF06371.1"/>
    </source>
</evidence>
<accession>A0A383V1B1</accession>
<organism evidence="2 3">
    <name type="scientific">Blumeria hordei</name>
    <name type="common">Barley powdery mildew</name>
    <name type="synonym">Blumeria graminis f. sp. hordei</name>
    <dbReference type="NCBI Taxonomy" id="2867405"/>
    <lineage>
        <taxon>Eukaryota</taxon>
        <taxon>Fungi</taxon>
        <taxon>Dikarya</taxon>
        <taxon>Ascomycota</taxon>
        <taxon>Pezizomycotina</taxon>
        <taxon>Leotiomycetes</taxon>
        <taxon>Erysiphales</taxon>
        <taxon>Erysiphaceae</taxon>
        <taxon>Blumeria</taxon>
    </lineage>
</organism>
<protein>
    <recommendedName>
        <fullName evidence="1">Fungal-type protein kinase domain-containing protein</fullName>
    </recommendedName>
</protein>
<evidence type="ECO:0000313" key="3">
    <source>
        <dbReference type="Proteomes" id="UP000275772"/>
    </source>
</evidence>
<evidence type="ECO:0000259" key="1">
    <source>
        <dbReference type="Pfam" id="PF17667"/>
    </source>
</evidence>
<dbReference type="Pfam" id="PF17667">
    <property type="entry name" value="Pkinase_fungal"/>
    <property type="match status" value="1"/>
</dbReference>
<name>A0A383V1B1_BLUHO</name>
<dbReference type="Proteomes" id="UP000275772">
    <property type="component" value="Unassembled WGS sequence"/>
</dbReference>
<dbReference type="AlphaFoldDB" id="A0A383V1B1"/>
<reference evidence="2 3" key="1">
    <citation type="submission" date="2017-11" db="EMBL/GenBank/DDBJ databases">
        <authorList>
            <person name="Kracher B."/>
        </authorList>
    </citation>
    <scope>NUCLEOTIDE SEQUENCE [LARGE SCALE GENOMIC DNA]</scope>
    <source>
        <strain evidence="2 3">RACE1</strain>
    </source>
</reference>